<dbReference type="EMBL" id="JAAXYO010000145">
    <property type="protein sequence ID" value="MBU2788356.1"/>
    <property type="molecule type" value="Genomic_DNA"/>
</dbReference>
<dbReference type="NCBIfam" id="NF006598">
    <property type="entry name" value="PRK09135.1"/>
    <property type="match status" value="1"/>
</dbReference>
<dbReference type="PANTHER" id="PTHR43639">
    <property type="entry name" value="OXIDOREDUCTASE, SHORT-CHAIN DEHYDROGENASE/REDUCTASE FAMILY (AFU_ORTHOLOGUE AFUA_5G02870)"/>
    <property type="match status" value="1"/>
</dbReference>
<comment type="caution">
    <text evidence="3">The sequence shown here is derived from an EMBL/GenBank/DDBJ whole genome shotgun (WGS) entry which is preliminary data.</text>
</comment>
<dbReference type="Proteomes" id="UP001197378">
    <property type="component" value="Unassembled WGS sequence"/>
</dbReference>
<evidence type="ECO:0000256" key="1">
    <source>
        <dbReference type="ARBA" id="ARBA00006484"/>
    </source>
</evidence>
<dbReference type="PRINTS" id="PR00081">
    <property type="entry name" value="GDHRDH"/>
</dbReference>
<evidence type="ECO:0000313" key="4">
    <source>
        <dbReference type="Proteomes" id="UP001197378"/>
    </source>
</evidence>
<dbReference type="InterPro" id="IPR020904">
    <property type="entry name" value="Sc_DH/Rdtase_CS"/>
</dbReference>
<dbReference type="PRINTS" id="PR00080">
    <property type="entry name" value="SDRFAMILY"/>
</dbReference>
<reference evidence="3" key="1">
    <citation type="journal article" date="2021" name="ISME J.">
        <title>Genomic evolution of the class Acidithiobacillia: deep-branching Proteobacteria living in extreme acidic conditions.</title>
        <authorList>
            <person name="Moya-Beltran A."/>
            <person name="Beard S."/>
            <person name="Rojas-Villalobos C."/>
            <person name="Issotta F."/>
            <person name="Gallardo Y."/>
            <person name="Ulloa R."/>
            <person name="Giaveno A."/>
            <person name="Degli Esposti M."/>
            <person name="Johnson D.B."/>
            <person name="Quatrini R."/>
        </authorList>
    </citation>
    <scope>NUCLEOTIDE SEQUENCE</scope>
    <source>
        <strain evidence="3">VAN18-1</strain>
    </source>
</reference>
<sequence length="246" mass="26696">MQASGKVVLLTGGARRVGAAIARELAVQGCQLALHYRRSRPEAEALASALRQEFSTTVELFCADLSEANAPDRLLQQVHDRFGRLDGLVNNASLYRPAPFSELRLEDWQEMEAIHIRAPLFLSRAAWPLLRAQAGAIVNIGDVHGEIPLRGYLPYSVSKAGLLALTRALAKELGPEVRVNSVSPGVVLWAEGKDPPDGDRAGLLARTALKREGEPADIARAVAWLLFDAPYVTGQNIVVDGGRMLY</sequence>
<dbReference type="SUPFAM" id="SSF51735">
    <property type="entry name" value="NAD(P)-binding Rossmann-fold domains"/>
    <property type="match status" value="1"/>
</dbReference>
<dbReference type="InterPro" id="IPR002347">
    <property type="entry name" value="SDR_fam"/>
</dbReference>
<protein>
    <submittedName>
        <fullName evidence="3">Pteridine reductase</fullName>
        <ecNumber evidence="3">1.5.1.33</ecNumber>
    </submittedName>
</protein>
<dbReference type="PANTHER" id="PTHR43639:SF1">
    <property type="entry name" value="SHORT-CHAIN DEHYDROGENASE_REDUCTASE FAMILY PROTEIN"/>
    <property type="match status" value="1"/>
</dbReference>
<keyword evidence="4" id="KW-1185">Reference proteome</keyword>
<evidence type="ECO:0000313" key="3">
    <source>
        <dbReference type="EMBL" id="MBU2788356.1"/>
    </source>
</evidence>
<dbReference type="EC" id="1.5.1.33" evidence="3"/>
<accession>A0AAE2YQE3</accession>
<dbReference type="Pfam" id="PF13561">
    <property type="entry name" value="adh_short_C2"/>
    <property type="match status" value="1"/>
</dbReference>
<keyword evidence="2 3" id="KW-0560">Oxidoreductase</keyword>
<dbReference type="GO" id="GO:0047040">
    <property type="term" value="F:pteridine reductase activity"/>
    <property type="evidence" value="ECO:0007669"/>
    <property type="project" value="UniProtKB-EC"/>
</dbReference>
<dbReference type="RefSeq" id="WP_215872209.1">
    <property type="nucleotide sequence ID" value="NZ_JAAXYO010000145.1"/>
</dbReference>
<dbReference type="InterPro" id="IPR036291">
    <property type="entry name" value="NAD(P)-bd_dom_sf"/>
</dbReference>
<organism evidence="3 4">
    <name type="scientific">Igneacidithiobacillus copahuensis</name>
    <dbReference type="NCBI Taxonomy" id="2724909"/>
    <lineage>
        <taxon>Bacteria</taxon>
        <taxon>Pseudomonadati</taxon>
        <taxon>Pseudomonadota</taxon>
        <taxon>Acidithiobacillia</taxon>
        <taxon>Acidithiobacillales</taxon>
        <taxon>Acidithiobacillaceae</taxon>
        <taxon>Igneacidithiobacillus</taxon>
    </lineage>
</organism>
<dbReference type="FunFam" id="3.40.50.720:FF:000084">
    <property type="entry name" value="Short-chain dehydrogenase reductase"/>
    <property type="match status" value="1"/>
</dbReference>
<name>A0AAE2YQE3_9PROT</name>
<evidence type="ECO:0000256" key="2">
    <source>
        <dbReference type="ARBA" id="ARBA00023002"/>
    </source>
</evidence>
<proteinExistence type="inferred from homology"/>
<dbReference type="Gene3D" id="3.40.50.720">
    <property type="entry name" value="NAD(P)-binding Rossmann-like Domain"/>
    <property type="match status" value="1"/>
</dbReference>
<dbReference type="AlphaFoldDB" id="A0AAE2YQE3"/>
<gene>
    <name evidence="3" type="ORF">HFQ13_09100</name>
</gene>
<dbReference type="PROSITE" id="PS00061">
    <property type="entry name" value="ADH_SHORT"/>
    <property type="match status" value="1"/>
</dbReference>
<comment type="similarity">
    <text evidence="1">Belongs to the short-chain dehydrogenases/reductases (SDR) family.</text>
</comment>